<dbReference type="RefSeq" id="WP_055424521.1">
    <property type="nucleotide sequence ID" value="NZ_FCOR01000001.1"/>
</dbReference>
<reference evidence="2 3" key="1">
    <citation type="submission" date="2016-01" db="EMBL/GenBank/DDBJ databases">
        <authorList>
            <person name="McClelland M."/>
            <person name="Jain A."/>
            <person name="Saraogi P."/>
            <person name="Mendelson R."/>
            <person name="Westerman R."/>
            <person name="SanMiguel P."/>
            <person name="Csonka L."/>
        </authorList>
    </citation>
    <scope>NUCLEOTIDE SEQUENCE [LARGE SCALE GENOMIC DNA]</scope>
    <source>
        <strain evidence="2 3">R-53146</strain>
    </source>
</reference>
<dbReference type="AlphaFoldDB" id="A0A0X3AN47"/>
<keyword evidence="3" id="KW-1185">Reference proteome</keyword>
<evidence type="ECO:0000256" key="1">
    <source>
        <dbReference type="SAM" id="SignalP"/>
    </source>
</evidence>
<feature type="signal peptide" evidence="1">
    <location>
        <begin position="1"/>
        <end position="23"/>
    </location>
</feature>
<accession>A0A0X3AN47</accession>
<dbReference type="OrthoDB" id="9892454at2"/>
<dbReference type="Proteomes" id="UP000182761">
    <property type="component" value="Unassembled WGS sequence"/>
</dbReference>
<name>A0A0X3AN47_9FLAO</name>
<sequence>MIKFILFSMLGLTLLLTSCDKPANGQEVAPTNRYSFQVIVAADGIRTYVFDGKTGDVFVRTSDGKWWNDSGIKTAQKSK</sequence>
<keyword evidence="1" id="KW-0732">Signal</keyword>
<protein>
    <submittedName>
        <fullName evidence="2">Uncharacterized protein</fullName>
    </submittedName>
</protein>
<organism evidence="2 3">
    <name type="scientific">Apibacter mensalis</name>
    <dbReference type="NCBI Taxonomy" id="1586267"/>
    <lineage>
        <taxon>Bacteria</taxon>
        <taxon>Pseudomonadati</taxon>
        <taxon>Bacteroidota</taxon>
        <taxon>Flavobacteriia</taxon>
        <taxon>Flavobacteriales</taxon>
        <taxon>Weeksellaceae</taxon>
        <taxon>Apibacter</taxon>
    </lineage>
</organism>
<evidence type="ECO:0000313" key="3">
    <source>
        <dbReference type="Proteomes" id="UP000182761"/>
    </source>
</evidence>
<evidence type="ECO:0000313" key="2">
    <source>
        <dbReference type="EMBL" id="CVK15288.1"/>
    </source>
</evidence>
<dbReference type="STRING" id="1586267.GCA_001418685_00100"/>
<gene>
    <name evidence="2" type="ORF">Ga0061079_101100</name>
</gene>
<dbReference type="PROSITE" id="PS51257">
    <property type="entry name" value="PROKAR_LIPOPROTEIN"/>
    <property type="match status" value="1"/>
</dbReference>
<proteinExistence type="predicted"/>
<dbReference type="EMBL" id="FCOR01000001">
    <property type="protein sequence ID" value="CVK15288.1"/>
    <property type="molecule type" value="Genomic_DNA"/>
</dbReference>
<feature type="chain" id="PRO_5007049745" evidence="1">
    <location>
        <begin position="24"/>
        <end position="79"/>
    </location>
</feature>